<dbReference type="Proteomes" id="UP001174909">
    <property type="component" value="Unassembled WGS sequence"/>
</dbReference>
<protein>
    <submittedName>
        <fullName evidence="1">Uncharacterized protein</fullName>
    </submittedName>
</protein>
<reference evidence="1" key="1">
    <citation type="submission" date="2023-03" db="EMBL/GenBank/DDBJ databases">
        <authorList>
            <person name="Steffen K."/>
            <person name="Cardenas P."/>
        </authorList>
    </citation>
    <scope>NUCLEOTIDE SEQUENCE</scope>
</reference>
<dbReference type="AlphaFoldDB" id="A0AA35W2R5"/>
<organism evidence="1 2">
    <name type="scientific">Geodia barretti</name>
    <name type="common">Barrett's horny sponge</name>
    <dbReference type="NCBI Taxonomy" id="519541"/>
    <lineage>
        <taxon>Eukaryota</taxon>
        <taxon>Metazoa</taxon>
        <taxon>Porifera</taxon>
        <taxon>Demospongiae</taxon>
        <taxon>Heteroscleromorpha</taxon>
        <taxon>Tetractinellida</taxon>
        <taxon>Astrophorina</taxon>
        <taxon>Geodiidae</taxon>
        <taxon>Geodia</taxon>
    </lineage>
</organism>
<dbReference type="EMBL" id="CASHTH010000652">
    <property type="protein sequence ID" value="CAI8005963.1"/>
    <property type="molecule type" value="Genomic_DNA"/>
</dbReference>
<sequence length="309" mass="35039">MDELIKTFEGRQEEEEPADVTGLLAAHVAAMHTIRDDTLEGSIADLLQLRMRFRDRTKHFSFSSSDREGSLDCGATKHIPIQALPQPPTVCSVLCIIHILLFLFQSFNDICVCLPSHMCLVIIQLSKESESPENWLSVELVIRSPLLQQEMSTVLAKALLHIHTIMHDSPLLGEVELKETSGESFAVLTAEFVFTYGMFGYGESFQVELRFVFLVQKSVCMLVPLPLHQPSFIPFQQRTAPSNQEGSSFTPSFRPTLLMSKMTRLGSLHAEYKKKKNRQQKLAFLQEVVWKKKSSDPYDIQVTARNQRP</sequence>
<evidence type="ECO:0000313" key="2">
    <source>
        <dbReference type="Proteomes" id="UP001174909"/>
    </source>
</evidence>
<name>A0AA35W2R5_GEOBA</name>
<comment type="caution">
    <text evidence="1">The sequence shown here is derived from an EMBL/GenBank/DDBJ whole genome shotgun (WGS) entry which is preliminary data.</text>
</comment>
<keyword evidence="2" id="KW-1185">Reference proteome</keyword>
<gene>
    <name evidence="1" type="ORF">GBAR_LOCUS4506</name>
</gene>
<proteinExistence type="predicted"/>
<evidence type="ECO:0000313" key="1">
    <source>
        <dbReference type="EMBL" id="CAI8005963.1"/>
    </source>
</evidence>
<accession>A0AA35W2R5</accession>